<feature type="compositionally biased region" description="Basic and acidic residues" evidence="1">
    <location>
        <begin position="34"/>
        <end position="48"/>
    </location>
</feature>
<dbReference type="AlphaFoldDB" id="A0A482XQW5"/>
<protein>
    <submittedName>
        <fullName evidence="2">Uncharacterized protein</fullName>
    </submittedName>
</protein>
<gene>
    <name evidence="2" type="ORF">LSTR_LSTR011898</name>
</gene>
<comment type="caution">
    <text evidence="2">The sequence shown here is derived from an EMBL/GenBank/DDBJ whole genome shotgun (WGS) entry which is preliminary data.</text>
</comment>
<feature type="compositionally biased region" description="Polar residues" evidence="1">
    <location>
        <begin position="17"/>
        <end position="30"/>
    </location>
</feature>
<organism evidence="2 3">
    <name type="scientific">Laodelphax striatellus</name>
    <name type="common">Small brown planthopper</name>
    <name type="synonym">Delphax striatella</name>
    <dbReference type="NCBI Taxonomy" id="195883"/>
    <lineage>
        <taxon>Eukaryota</taxon>
        <taxon>Metazoa</taxon>
        <taxon>Ecdysozoa</taxon>
        <taxon>Arthropoda</taxon>
        <taxon>Hexapoda</taxon>
        <taxon>Insecta</taxon>
        <taxon>Pterygota</taxon>
        <taxon>Neoptera</taxon>
        <taxon>Paraneoptera</taxon>
        <taxon>Hemiptera</taxon>
        <taxon>Auchenorrhyncha</taxon>
        <taxon>Fulgoroidea</taxon>
        <taxon>Delphacidae</taxon>
        <taxon>Criomorphinae</taxon>
        <taxon>Laodelphax</taxon>
    </lineage>
</organism>
<evidence type="ECO:0000313" key="3">
    <source>
        <dbReference type="Proteomes" id="UP000291343"/>
    </source>
</evidence>
<dbReference type="Proteomes" id="UP000291343">
    <property type="component" value="Unassembled WGS sequence"/>
</dbReference>
<name>A0A482XQW5_LAOST</name>
<accession>A0A482XQW5</accession>
<proteinExistence type="predicted"/>
<evidence type="ECO:0000256" key="1">
    <source>
        <dbReference type="SAM" id="MobiDB-lite"/>
    </source>
</evidence>
<keyword evidence="3" id="KW-1185">Reference proteome</keyword>
<reference evidence="2 3" key="1">
    <citation type="journal article" date="2017" name="Gigascience">
        <title>Genome sequence of the small brown planthopper, Laodelphax striatellus.</title>
        <authorList>
            <person name="Zhu J."/>
            <person name="Jiang F."/>
            <person name="Wang X."/>
            <person name="Yang P."/>
            <person name="Bao Y."/>
            <person name="Zhao W."/>
            <person name="Wang W."/>
            <person name="Lu H."/>
            <person name="Wang Q."/>
            <person name="Cui N."/>
            <person name="Li J."/>
            <person name="Chen X."/>
            <person name="Luo L."/>
            <person name="Yu J."/>
            <person name="Kang L."/>
            <person name="Cui F."/>
        </authorList>
    </citation>
    <scope>NUCLEOTIDE SEQUENCE [LARGE SCALE GENOMIC DNA]</scope>
    <source>
        <strain evidence="2">Lst14</strain>
    </source>
</reference>
<dbReference type="EMBL" id="QKKF02001897">
    <property type="protein sequence ID" value="RZF48565.1"/>
    <property type="molecule type" value="Genomic_DNA"/>
</dbReference>
<sequence>MHFSEGLCQMEVAKGGQSRTENSTTATSHTGCWRGEERRGVKGEKERRGEMDFVKCQEKASGDVEKSTAQKRNDKKKKEIYWSHTESYWQICFDRGEGFEMRKVERRKWQDKSSGKVPANPFLFPCDETGENPGTHLADQPPPHYFPLPLMEI</sequence>
<feature type="region of interest" description="Disordered" evidence="1">
    <location>
        <begin position="13"/>
        <end position="48"/>
    </location>
</feature>
<evidence type="ECO:0000313" key="2">
    <source>
        <dbReference type="EMBL" id="RZF48565.1"/>
    </source>
</evidence>
<dbReference type="InParanoid" id="A0A482XQW5"/>
<feature type="region of interest" description="Disordered" evidence="1">
    <location>
        <begin position="120"/>
        <end position="143"/>
    </location>
</feature>